<dbReference type="InterPro" id="IPR016197">
    <property type="entry name" value="Chromo-like_dom_sf"/>
</dbReference>
<dbReference type="Proteomes" id="UP001497516">
    <property type="component" value="Chromosome 5"/>
</dbReference>
<dbReference type="SUPFAM" id="SSF54160">
    <property type="entry name" value="Chromo domain-like"/>
    <property type="match status" value="1"/>
</dbReference>
<evidence type="ECO:0000313" key="2">
    <source>
        <dbReference type="EMBL" id="CAL1386097.1"/>
    </source>
</evidence>
<evidence type="ECO:0000313" key="3">
    <source>
        <dbReference type="Proteomes" id="UP001497516"/>
    </source>
</evidence>
<dbReference type="EMBL" id="OZ034818">
    <property type="protein sequence ID" value="CAL1386097.1"/>
    <property type="molecule type" value="Genomic_DNA"/>
</dbReference>
<dbReference type="Gene3D" id="2.40.50.40">
    <property type="match status" value="1"/>
</dbReference>
<organism evidence="2 3">
    <name type="scientific">Linum trigynum</name>
    <dbReference type="NCBI Taxonomy" id="586398"/>
    <lineage>
        <taxon>Eukaryota</taxon>
        <taxon>Viridiplantae</taxon>
        <taxon>Streptophyta</taxon>
        <taxon>Embryophyta</taxon>
        <taxon>Tracheophyta</taxon>
        <taxon>Spermatophyta</taxon>
        <taxon>Magnoliopsida</taxon>
        <taxon>eudicotyledons</taxon>
        <taxon>Gunneridae</taxon>
        <taxon>Pentapetalae</taxon>
        <taxon>rosids</taxon>
        <taxon>fabids</taxon>
        <taxon>Malpighiales</taxon>
        <taxon>Linaceae</taxon>
        <taxon>Linum</taxon>
    </lineage>
</organism>
<accession>A0AAV2EK14</accession>
<gene>
    <name evidence="2" type="ORF">LTRI10_LOCUS27184</name>
</gene>
<dbReference type="InterPro" id="IPR023780">
    <property type="entry name" value="Chromo_domain"/>
</dbReference>
<sequence length="76" mass="8639">MARGPAAVVPTQAALPDYDESGQLKIEPFKILAMRVVARDNQAATQVLVQWTHQDEADATWEFLEQFKKQHPEFQT</sequence>
<dbReference type="Pfam" id="PF00385">
    <property type="entry name" value="Chromo"/>
    <property type="match status" value="1"/>
</dbReference>
<protein>
    <recommendedName>
        <fullName evidence="1">Chromo domain-containing protein</fullName>
    </recommendedName>
</protein>
<proteinExistence type="predicted"/>
<evidence type="ECO:0000259" key="1">
    <source>
        <dbReference type="Pfam" id="PF00385"/>
    </source>
</evidence>
<dbReference type="AlphaFoldDB" id="A0AAV2EK14"/>
<keyword evidence="3" id="KW-1185">Reference proteome</keyword>
<name>A0AAV2EK14_9ROSI</name>
<feature type="domain" description="Chromo" evidence="1">
    <location>
        <begin position="30"/>
        <end position="73"/>
    </location>
</feature>
<reference evidence="2 3" key="1">
    <citation type="submission" date="2024-04" db="EMBL/GenBank/DDBJ databases">
        <authorList>
            <person name="Fracassetti M."/>
        </authorList>
    </citation>
    <scope>NUCLEOTIDE SEQUENCE [LARGE SCALE GENOMIC DNA]</scope>
</reference>